<keyword evidence="4" id="KW-1185">Reference proteome</keyword>
<feature type="region of interest" description="Disordered" evidence="1">
    <location>
        <begin position="141"/>
        <end position="163"/>
    </location>
</feature>
<dbReference type="Proteomes" id="UP001500837">
    <property type="component" value="Unassembled WGS sequence"/>
</dbReference>
<feature type="compositionally biased region" description="Basic and acidic residues" evidence="1">
    <location>
        <begin position="141"/>
        <end position="161"/>
    </location>
</feature>
<proteinExistence type="predicted"/>
<gene>
    <name evidence="3" type="ORF">GCM10009066_08190</name>
</gene>
<organism evidence="3 4">
    <name type="scientific">Halarchaeum salinum</name>
    <dbReference type="NCBI Taxonomy" id="489912"/>
    <lineage>
        <taxon>Archaea</taxon>
        <taxon>Methanobacteriati</taxon>
        <taxon>Methanobacteriota</taxon>
        <taxon>Stenosarchaea group</taxon>
        <taxon>Halobacteria</taxon>
        <taxon>Halobacteriales</taxon>
        <taxon>Halobacteriaceae</taxon>
    </lineage>
</organism>
<dbReference type="EMBL" id="BAAABL010000034">
    <property type="protein sequence ID" value="GAA0296048.1"/>
    <property type="molecule type" value="Genomic_DNA"/>
</dbReference>
<sequence length="196" mass="21175">MLGFKRASGLFPSMTVIGIVGLPGSGKSEAAAVAEELDVPVVTMGDVIRAACEDRGLDPSTHHGEVARTLREEGGVDAIAERSLPIIEDALADNDVVLVDGIRSDAEVERFEEAFGDDFLLVAVHAPFELRRERLGVRGRDATKDEGGESLRERDERERGFGMDAAMDDADVTIENTGTLEAFHDRVRELLREAGA</sequence>
<evidence type="ECO:0000313" key="4">
    <source>
        <dbReference type="Proteomes" id="UP001500837"/>
    </source>
</evidence>
<dbReference type="SUPFAM" id="SSF52540">
    <property type="entry name" value="P-loop containing nucleoside triphosphate hydrolases"/>
    <property type="match status" value="1"/>
</dbReference>
<dbReference type="InterPro" id="IPR027417">
    <property type="entry name" value="P-loop_NTPase"/>
</dbReference>
<dbReference type="PANTHER" id="PTHR41930">
    <property type="entry name" value="UPF0200 PROTEIN MJ1399"/>
    <property type="match status" value="1"/>
</dbReference>
<accession>A0AAV3S659</accession>
<evidence type="ECO:0000259" key="2">
    <source>
        <dbReference type="SMART" id="SM00382"/>
    </source>
</evidence>
<feature type="domain" description="AAA+ ATPase" evidence="2">
    <location>
        <begin position="13"/>
        <end position="141"/>
    </location>
</feature>
<dbReference type="AlphaFoldDB" id="A0AAV3S659"/>
<name>A0AAV3S659_9EURY</name>
<dbReference type="InterPro" id="IPR003593">
    <property type="entry name" value="AAA+_ATPase"/>
</dbReference>
<reference evidence="3 4" key="1">
    <citation type="journal article" date="2019" name="Int. J. Syst. Evol. Microbiol.">
        <title>The Global Catalogue of Microorganisms (GCM) 10K type strain sequencing project: providing services to taxonomists for standard genome sequencing and annotation.</title>
        <authorList>
            <consortium name="The Broad Institute Genomics Platform"/>
            <consortium name="The Broad Institute Genome Sequencing Center for Infectious Disease"/>
            <person name="Wu L."/>
            <person name="Ma J."/>
        </authorList>
    </citation>
    <scope>NUCLEOTIDE SEQUENCE [LARGE SCALE GENOMIC DNA]</scope>
    <source>
        <strain evidence="3 4">JCM 16330</strain>
    </source>
</reference>
<evidence type="ECO:0000256" key="1">
    <source>
        <dbReference type="SAM" id="MobiDB-lite"/>
    </source>
</evidence>
<dbReference type="PANTHER" id="PTHR41930:SF1">
    <property type="entry name" value="DEPHOSPHO-COA KINASE"/>
    <property type="match status" value="1"/>
</dbReference>
<protein>
    <submittedName>
        <fullName evidence="3">AAA family ATPase</fullName>
    </submittedName>
</protein>
<evidence type="ECO:0000313" key="3">
    <source>
        <dbReference type="EMBL" id="GAA0296048.1"/>
    </source>
</evidence>
<comment type="caution">
    <text evidence="3">The sequence shown here is derived from an EMBL/GenBank/DDBJ whole genome shotgun (WGS) entry which is preliminary data.</text>
</comment>
<dbReference type="Pfam" id="PF13207">
    <property type="entry name" value="AAA_17"/>
    <property type="match status" value="1"/>
</dbReference>
<dbReference type="SMART" id="SM00382">
    <property type="entry name" value="AAA"/>
    <property type="match status" value="1"/>
</dbReference>
<dbReference type="Gene3D" id="3.40.50.300">
    <property type="entry name" value="P-loop containing nucleotide triphosphate hydrolases"/>
    <property type="match status" value="1"/>
</dbReference>